<dbReference type="Ensembl" id="ENSEBUT00000016054.1">
    <property type="protein sequence ID" value="ENSEBUP00000015478.1"/>
    <property type="gene ID" value="ENSEBUG00000009758.1"/>
</dbReference>
<feature type="region of interest" description="Disordered" evidence="4">
    <location>
        <begin position="152"/>
        <end position="200"/>
    </location>
</feature>
<evidence type="ECO:0000256" key="1">
    <source>
        <dbReference type="ARBA" id="ARBA00004496"/>
    </source>
</evidence>
<sequence length="639" mass="72138">MDALTGEVLEKRDNVAGDVTKQKSHLVVLQKRQRVLGQQLAKRLQELRTLCLREAQLTGQLPKEFPLTDGERPPHVRRRVGATFPLNGFTTSPNQMVDDSRQGQMQELLLARQIVRATQRLASEPGLTKNIRRQREDDLEEAYKHLRKLEHQMGKQSLTHRSTGSLLDNPSSMEGFSTPTGFSKVTDEQNGRSAPREKECHSDLHTNFTLLSLSRKNKQRENHTSKCSLRDSQSNRYPFVPTCAAPSQAYLLLNNSGSDVWTFSNFALKESGRVVGPSSQCASHGTDGTSHPTYSDLSGSESGRSSVCPDSCSTTSSHSSMDWWLPEVLGSNGGNEKPGHRSSGYSSDSHRSEVQSTLTKPQHPAYTLTPRRFPRHRQWHNFDFDSVDSMPPRLGAVHSGSEPDLTGSNVKVDCAGKQTNDVPCGFECSDQNPKGGMMKHIVQSPRRPITFQQFGDKWDTNFDVNNDGTSQKKVTVLPFYQNTRNLWSPNFELKKESLTQRERYRSESVDMATQEQGLVMVKLRQWFEKQQSGKPQQSEDGLLSLDASSCFYTGPQTQAAPRCFPLHNNDLQASNRRRPIVMHSLDDYETMDPSSFLLAKRFASTITHKTKLMTIYYCSSYRRNQFGIFFNTQKRSPYT</sequence>
<accession>A0A8C4QHL4</accession>
<dbReference type="GO" id="GO:0005923">
    <property type="term" value="C:bicellular tight junction"/>
    <property type="evidence" value="ECO:0007669"/>
    <property type="project" value="TreeGrafter"/>
</dbReference>
<feature type="compositionally biased region" description="Low complexity" evidence="4">
    <location>
        <begin position="295"/>
        <end position="320"/>
    </location>
</feature>
<evidence type="ECO:0000256" key="3">
    <source>
        <dbReference type="ARBA" id="ARBA00023054"/>
    </source>
</evidence>
<dbReference type="Pfam" id="PF11819">
    <property type="entry name" value="CUPID"/>
    <property type="match status" value="1"/>
</dbReference>
<dbReference type="GO" id="GO:0090162">
    <property type="term" value="P:establishment of epithelial cell polarity"/>
    <property type="evidence" value="ECO:0007669"/>
    <property type="project" value="InterPro"/>
</dbReference>
<feature type="domain" description="Cytohesin Ubiquitin Protein Inducing" evidence="5">
    <location>
        <begin position="20"/>
        <end position="129"/>
    </location>
</feature>
<feature type="region of interest" description="Disordered" evidence="4">
    <location>
        <begin position="275"/>
        <end position="372"/>
    </location>
</feature>
<evidence type="ECO:0000256" key="2">
    <source>
        <dbReference type="ARBA" id="ARBA00022490"/>
    </source>
</evidence>
<dbReference type="GO" id="GO:0005737">
    <property type="term" value="C:cytoplasm"/>
    <property type="evidence" value="ECO:0007669"/>
    <property type="project" value="UniProtKB-SubCell"/>
</dbReference>
<dbReference type="PANTHER" id="PTHR46079">
    <property type="entry name" value="FERM DOMAIN-CONTAINING PROTEIN 4"/>
    <property type="match status" value="1"/>
</dbReference>
<keyword evidence="2" id="KW-0963">Cytoplasm</keyword>
<reference evidence="6" key="2">
    <citation type="submission" date="2025-09" db="UniProtKB">
        <authorList>
            <consortium name="Ensembl"/>
        </authorList>
    </citation>
    <scope>IDENTIFICATION</scope>
</reference>
<dbReference type="InterPro" id="IPR047176">
    <property type="entry name" value="FRMD4A/B"/>
</dbReference>
<proteinExistence type="predicted"/>
<feature type="compositionally biased region" description="Basic and acidic residues" evidence="4">
    <location>
        <begin position="185"/>
        <end position="200"/>
    </location>
</feature>
<dbReference type="Proteomes" id="UP000694388">
    <property type="component" value="Unplaced"/>
</dbReference>
<name>A0A8C4QHL4_EPTBU</name>
<evidence type="ECO:0000259" key="5">
    <source>
        <dbReference type="Pfam" id="PF11819"/>
    </source>
</evidence>
<evidence type="ECO:0000256" key="4">
    <source>
        <dbReference type="SAM" id="MobiDB-lite"/>
    </source>
</evidence>
<dbReference type="PANTHER" id="PTHR46079:SF2">
    <property type="entry name" value="FERM DOMAIN-CONTAINING PROTEIN"/>
    <property type="match status" value="1"/>
</dbReference>
<dbReference type="GeneTree" id="ENSGT00940000154102"/>
<organism evidence="6 7">
    <name type="scientific">Eptatretus burgeri</name>
    <name type="common">Inshore hagfish</name>
    <dbReference type="NCBI Taxonomy" id="7764"/>
    <lineage>
        <taxon>Eukaryota</taxon>
        <taxon>Metazoa</taxon>
        <taxon>Chordata</taxon>
        <taxon>Craniata</taxon>
        <taxon>Vertebrata</taxon>
        <taxon>Cyclostomata</taxon>
        <taxon>Myxini</taxon>
        <taxon>Myxiniformes</taxon>
        <taxon>Myxinidae</taxon>
        <taxon>Eptatretinae</taxon>
        <taxon>Eptatretus</taxon>
    </lineage>
</organism>
<feature type="compositionally biased region" description="Polar residues" evidence="4">
    <location>
        <begin position="277"/>
        <end position="293"/>
    </location>
</feature>
<dbReference type="GO" id="GO:0005912">
    <property type="term" value="C:adherens junction"/>
    <property type="evidence" value="ECO:0007669"/>
    <property type="project" value="TreeGrafter"/>
</dbReference>
<feature type="compositionally biased region" description="Polar residues" evidence="4">
    <location>
        <begin position="154"/>
        <end position="183"/>
    </location>
</feature>
<evidence type="ECO:0000313" key="6">
    <source>
        <dbReference type="Ensembl" id="ENSEBUP00000015478.1"/>
    </source>
</evidence>
<keyword evidence="3" id="KW-0175">Coiled coil</keyword>
<dbReference type="InterPro" id="IPR021774">
    <property type="entry name" value="CUPID"/>
</dbReference>
<reference evidence="6" key="1">
    <citation type="submission" date="2025-08" db="UniProtKB">
        <authorList>
            <consortium name="Ensembl"/>
        </authorList>
    </citation>
    <scope>IDENTIFICATION</scope>
</reference>
<dbReference type="AlphaFoldDB" id="A0A8C4QHL4"/>
<keyword evidence="7" id="KW-1185">Reference proteome</keyword>
<comment type="subcellular location">
    <subcellularLocation>
        <location evidence="1">Cytoplasm</location>
    </subcellularLocation>
</comment>
<evidence type="ECO:0000313" key="7">
    <source>
        <dbReference type="Proteomes" id="UP000694388"/>
    </source>
</evidence>
<protein>
    <recommendedName>
        <fullName evidence="5">Cytohesin Ubiquitin Protein Inducing domain-containing protein</fullName>
    </recommendedName>
</protein>